<evidence type="ECO:0000313" key="3">
    <source>
        <dbReference type="EMBL" id="GFG37854.1"/>
    </source>
</evidence>
<gene>
    <name evidence="3" type="ORF">Cfor_08745</name>
</gene>
<feature type="transmembrane region" description="Helical" evidence="2">
    <location>
        <begin position="148"/>
        <end position="168"/>
    </location>
</feature>
<dbReference type="EMBL" id="BLKM01000728">
    <property type="protein sequence ID" value="GFG37854.1"/>
    <property type="molecule type" value="Genomic_DNA"/>
</dbReference>
<keyword evidence="2" id="KW-0472">Membrane</keyword>
<sequence>KILETLSPKHLPSSHHHLNPLSLTVRPPPSPPSQPPTPPRTPLSPPHKSSNSPLPSHHAQHQQTSRSSPHPPQMAQQSLNQHGEHQAAAVYESIRHKMANSMAKLAGLPPDSIIGNPRPIKRILNFEVRFVLSLFGIDQFRPFSFMKLQIMSVLETFWALVLLILIYLF</sequence>
<evidence type="ECO:0000313" key="4">
    <source>
        <dbReference type="Proteomes" id="UP000502823"/>
    </source>
</evidence>
<feature type="compositionally biased region" description="Low complexity" evidence="1">
    <location>
        <begin position="1"/>
        <end position="11"/>
    </location>
</feature>
<comment type="caution">
    <text evidence="3">The sequence shown here is derived from an EMBL/GenBank/DDBJ whole genome shotgun (WGS) entry which is preliminary data.</text>
</comment>
<dbReference type="Proteomes" id="UP000502823">
    <property type="component" value="Unassembled WGS sequence"/>
</dbReference>
<feature type="compositionally biased region" description="Pro residues" evidence="1">
    <location>
        <begin position="26"/>
        <end position="45"/>
    </location>
</feature>
<proteinExistence type="predicted"/>
<evidence type="ECO:0000256" key="1">
    <source>
        <dbReference type="SAM" id="MobiDB-lite"/>
    </source>
</evidence>
<protein>
    <submittedName>
        <fullName evidence="3">Uncharacterized protein</fullName>
    </submittedName>
</protein>
<reference evidence="4" key="1">
    <citation type="submission" date="2020-01" db="EMBL/GenBank/DDBJ databases">
        <title>Draft genome sequence of the Termite Coptotermes fromosanus.</title>
        <authorList>
            <person name="Itakura S."/>
            <person name="Yosikawa Y."/>
            <person name="Umezawa K."/>
        </authorList>
    </citation>
    <scope>NUCLEOTIDE SEQUENCE [LARGE SCALE GENOMIC DNA]</scope>
</reference>
<dbReference type="InParanoid" id="A0A6L2Q019"/>
<dbReference type="OrthoDB" id="10607818at2759"/>
<accession>A0A6L2Q019</accession>
<keyword evidence="4" id="KW-1185">Reference proteome</keyword>
<organism evidence="3 4">
    <name type="scientific">Coptotermes formosanus</name>
    <name type="common">Formosan subterranean termite</name>
    <dbReference type="NCBI Taxonomy" id="36987"/>
    <lineage>
        <taxon>Eukaryota</taxon>
        <taxon>Metazoa</taxon>
        <taxon>Ecdysozoa</taxon>
        <taxon>Arthropoda</taxon>
        <taxon>Hexapoda</taxon>
        <taxon>Insecta</taxon>
        <taxon>Pterygota</taxon>
        <taxon>Neoptera</taxon>
        <taxon>Polyneoptera</taxon>
        <taxon>Dictyoptera</taxon>
        <taxon>Blattodea</taxon>
        <taxon>Blattoidea</taxon>
        <taxon>Termitoidae</taxon>
        <taxon>Rhinotermitidae</taxon>
        <taxon>Coptotermes</taxon>
    </lineage>
</organism>
<keyword evidence="2" id="KW-0812">Transmembrane</keyword>
<feature type="non-terminal residue" evidence="3">
    <location>
        <position position="1"/>
    </location>
</feature>
<feature type="compositionally biased region" description="Polar residues" evidence="1">
    <location>
        <begin position="61"/>
        <end position="81"/>
    </location>
</feature>
<keyword evidence="2" id="KW-1133">Transmembrane helix</keyword>
<feature type="region of interest" description="Disordered" evidence="1">
    <location>
        <begin position="1"/>
        <end position="86"/>
    </location>
</feature>
<name>A0A6L2Q019_COPFO</name>
<dbReference type="AlphaFoldDB" id="A0A6L2Q019"/>
<evidence type="ECO:0000256" key="2">
    <source>
        <dbReference type="SAM" id="Phobius"/>
    </source>
</evidence>